<protein>
    <submittedName>
        <fullName evidence="1">Cyclin-dependent kinases regulatory subunit</fullName>
    </submittedName>
</protein>
<gene>
    <name evidence="1" type="ORF">KNN_00947</name>
</gene>
<dbReference type="EMBL" id="AP014864">
    <property type="protein sequence ID" value="BAR81797.1"/>
    <property type="molecule type" value="Genomic_DNA"/>
</dbReference>
<reference evidence="1 2" key="1">
    <citation type="submission" date="2015-05" db="EMBL/GenBank/DDBJ databases">
        <title>Whole genome sequence of Bacillus thuringiensis serovar tolworthi Pasteur Institute Standard strain.</title>
        <authorList>
            <person name="Kanda K."/>
            <person name="Nakashima K."/>
            <person name="Nagano Y."/>
        </authorList>
    </citation>
    <scope>NUCLEOTIDE SEQUENCE [LARGE SCALE GENOMIC DNA]</scope>
    <source>
        <strain evidence="1 2">Pasteur Institute Standard strain</strain>
    </source>
</reference>
<dbReference type="Proteomes" id="UP000055316">
    <property type="component" value="Chromosome"/>
</dbReference>
<organism evidence="1 2">
    <name type="scientific">Bacillus thuringiensis subsp. tolworthi</name>
    <dbReference type="NCBI Taxonomy" id="1442"/>
    <lineage>
        <taxon>Bacteria</taxon>
        <taxon>Bacillati</taxon>
        <taxon>Bacillota</taxon>
        <taxon>Bacilli</taxon>
        <taxon>Bacillales</taxon>
        <taxon>Bacillaceae</taxon>
        <taxon>Bacillus</taxon>
        <taxon>Bacillus cereus group</taxon>
    </lineage>
</organism>
<accession>A0A9W3ZTM9</accession>
<evidence type="ECO:0000313" key="2">
    <source>
        <dbReference type="Proteomes" id="UP000055316"/>
    </source>
</evidence>
<evidence type="ECO:0000313" key="1">
    <source>
        <dbReference type="EMBL" id="BAR81797.1"/>
    </source>
</evidence>
<sequence length="75" mass="8523">MPPLYNKEFSVNFEPSSFDKFFSSVELVNEITSTYRQIATQHKKERAGEPALSKPSYGIIFGNRLIVAQLVKLDV</sequence>
<name>A0A9W3ZTM9_BACTO</name>
<dbReference type="AlphaFoldDB" id="A0A9W3ZTM9"/>
<proteinExistence type="predicted"/>